<dbReference type="PANTHER" id="PTHR45947">
    <property type="entry name" value="SULFOQUINOVOSYL TRANSFERASE SQD2"/>
    <property type="match status" value="1"/>
</dbReference>
<dbReference type="EMBL" id="JBEPSJ010000001">
    <property type="protein sequence ID" value="MET4580750.1"/>
    <property type="molecule type" value="Genomic_DNA"/>
</dbReference>
<accession>A0ABV2QI98</accession>
<dbReference type="Gene3D" id="3.40.50.2000">
    <property type="entry name" value="Glycogen Phosphorylase B"/>
    <property type="match status" value="2"/>
</dbReference>
<dbReference type="Proteomes" id="UP001549257">
    <property type="component" value="Unassembled WGS sequence"/>
</dbReference>
<name>A0ABV2QI98_9MICO</name>
<evidence type="ECO:0000259" key="4">
    <source>
        <dbReference type="Pfam" id="PF00534"/>
    </source>
</evidence>
<dbReference type="Pfam" id="PF00534">
    <property type="entry name" value="Glycos_transf_1"/>
    <property type="match status" value="1"/>
</dbReference>
<dbReference type="InterPro" id="IPR001296">
    <property type="entry name" value="Glyco_trans_1"/>
</dbReference>
<dbReference type="SUPFAM" id="SSF53756">
    <property type="entry name" value="UDP-Glycosyltransferase/glycogen phosphorylase"/>
    <property type="match status" value="1"/>
</dbReference>
<evidence type="ECO:0000313" key="6">
    <source>
        <dbReference type="EMBL" id="MET4580750.1"/>
    </source>
</evidence>
<proteinExistence type="predicted"/>
<dbReference type="InterPro" id="IPR028098">
    <property type="entry name" value="Glyco_trans_4-like_N"/>
</dbReference>
<evidence type="ECO:0000256" key="3">
    <source>
        <dbReference type="ARBA" id="ARBA00022679"/>
    </source>
</evidence>
<evidence type="ECO:0000256" key="1">
    <source>
        <dbReference type="ARBA" id="ARBA00021292"/>
    </source>
</evidence>
<keyword evidence="2 6" id="KW-0328">Glycosyltransferase</keyword>
<protein>
    <recommendedName>
        <fullName evidence="1">D-inositol 3-phosphate glycosyltransferase</fullName>
    </recommendedName>
</protein>
<dbReference type="GO" id="GO:0102710">
    <property type="term" value="F:D-inositol-3-phosphate glycosyltransferase activity"/>
    <property type="evidence" value="ECO:0007669"/>
    <property type="project" value="UniProtKB-EC"/>
</dbReference>
<evidence type="ECO:0000313" key="7">
    <source>
        <dbReference type="Proteomes" id="UP001549257"/>
    </source>
</evidence>
<dbReference type="RefSeq" id="WP_354022963.1">
    <property type="nucleotide sequence ID" value="NZ_JBEPSJ010000001.1"/>
</dbReference>
<sequence>MSGEVRRVAMISMHTSPAAAPGTADAGGMNVAILAIARELARRGVEVDLLTRATGAAAVSTLEPGLTLHELGAGPAGVVAKGDLSAVADEFGEAVARIAGRESRPYDVVHAHYWLSGLAVLPVAIELGIPFVQSFHTLGAMKHRSMPTGQLTEPERRVRSESFLALQADAVIASSTAEVDDLIEQVGAQPDKVWIIPPGVDTRLFAPQSDAGDAVRLALGIESGRPLLAVVGRVQPLKGQELAVRALAAMPVPRPILVIAGEPTPGEEDYLEKLHELAADSGVAADVRFVGALERQAVAELLAAASVTLVPSHSETFGLVALESAACGTPAVAQRVSGLVESVADGESGVLVDSRDPAEWARVVSLLLDDPLYYDELAISARRFAEGFTWAASVSILLDVYRSLGQGRP</sequence>
<dbReference type="InterPro" id="IPR050194">
    <property type="entry name" value="Glycosyltransferase_grp1"/>
</dbReference>
<keyword evidence="7" id="KW-1185">Reference proteome</keyword>
<evidence type="ECO:0000259" key="5">
    <source>
        <dbReference type="Pfam" id="PF13579"/>
    </source>
</evidence>
<feature type="domain" description="Glycosyl transferase family 1" evidence="4">
    <location>
        <begin position="219"/>
        <end position="382"/>
    </location>
</feature>
<feature type="domain" description="Glycosyltransferase subfamily 4-like N-terminal" evidence="5">
    <location>
        <begin position="27"/>
        <end position="199"/>
    </location>
</feature>
<keyword evidence="3 6" id="KW-0808">Transferase</keyword>
<evidence type="ECO:0000256" key="2">
    <source>
        <dbReference type="ARBA" id="ARBA00022676"/>
    </source>
</evidence>
<reference evidence="6 7" key="1">
    <citation type="submission" date="2024-06" db="EMBL/GenBank/DDBJ databases">
        <title>Sorghum-associated microbial communities from plants grown in Nebraska, USA.</title>
        <authorList>
            <person name="Schachtman D."/>
        </authorList>
    </citation>
    <scope>NUCLEOTIDE SEQUENCE [LARGE SCALE GENOMIC DNA]</scope>
    <source>
        <strain evidence="6 7">2857</strain>
    </source>
</reference>
<comment type="caution">
    <text evidence="6">The sequence shown here is derived from an EMBL/GenBank/DDBJ whole genome shotgun (WGS) entry which is preliminary data.</text>
</comment>
<organism evidence="6 7">
    <name type="scientific">Conyzicola nivalis</name>
    <dbReference type="NCBI Taxonomy" id="1477021"/>
    <lineage>
        <taxon>Bacteria</taxon>
        <taxon>Bacillati</taxon>
        <taxon>Actinomycetota</taxon>
        <taxon>Actinomycetes</taxon>
        <taxon>Micrococcales</taxon>
        <taxon>Microbacteriaceae</taxon>
        <taxon>Conyzicola</taxon>
    </lineage>
</organism>
<dbReference type="Pfam" id="PF13579">
    <property type="entry name" value="Glyco_trans_4_4"/>
    <property type="match status" value="1"/>
</dbReference>
<dbReference type="PANTHER" id="PTHR45947:SF3">
    <property type="entry name" value="SULFOQUINOVOSYL TRANSFERASE SQD2"/>
    <property type="match status" value="1"/>
</dbReference>
<gene>
    <name evidence="6" type="ORF">ABIE21_000240</name>
</gene>